<evidence type="ECO:0000313" key="3">
    <source>
        <dbReference type="Proteomes" id="UP000467700"/>
    </source>
</evidence>
<dbReference type="OrthoDB" id="5579860at2759"/>
<keyword evidence="3" id="KW-1185">Reference proteome</keyword>
<comment type="caution">
    <text evidence="2">The sequence shown here is derived from an EMBL/GenBank/DDBJ whole genome shotgun (WGS) entry which is preliminary data.</text>
</comment>
<evidence type="ECO:0000256" key="1">
    <source>
        <dbReference type="SAM" id="MobiDB-lite"/>
    </source>
</evidence>
<dbReference type="EMBL" id="CACVBS010000096">
    <property type="protein sequence ID" value="CAA7270755.1"/>
    <property type="molecule type" value="Genomic_DNA"/>
</dbReference>
<name>A0A8S0W4Z1_CYCAE</name>
<protein>
    <submittedName>
        <fullName evidence="2">Uncharacterized protein</fullName>
    </submittedName>
</protein>
<organism evidence="2 3">
    <name type="scientific">Cyclocybe aegerita</name>
    <name type="common">Black poplar mushroom</name>
    <name type="synonym">Agrocybe aegerita</name>
    <dbReference type="NCBI Taxonomy" id="1973307"/>
    <lineage>
        <taxon>Eukaryota</taxon>
        <taxon>Fungi</taxon>
        <taxon>Dikarya</taxon>
        <taxon>Basidiomycota</taxon>
        <taxon>Agaricomycotina</taxon>
        <taxon>Agaricomycetes</taxon>
        <taxon>Agaricomycetidae</taxon>
        <taxon>Agaricales</taxon>
        <taxon>Agaricineae</taxon>
        <taxon>Bolbitiaceae</taxon>
        <taxon>Cyclocybe</taxon>
    </lineage>
</organism>
<dbReference type="SUPFAM" id="SSF56112">
    <property type="entry name" value="Protein kinase-like (PK-like)"/>
    <property type="match status" value="1"/>
</dbReference>
<proteinExistence type="predicted"/>
<gene>
    <name evidence="2" type="ORF">AAE3_LOCUS12993</name>
</gene>
<accession>A0A8S0W4Z1</accession>
<dbReference type="InterPro" id="IPR011009">
    <property type="entry name" value="Kinase-like_dom_sf"/>
</dbReference>
<feature type="region of interest" description="Disordered" evidence="1">
    <location>
        <begin position="153"/>
        <end position="173"/>
    </location>
</feature>
<dbReference type="Proteomes" id="UP000467700">
    <property type="component" value="Unassembled WGS sequence"/>
</dbReference>
<dbReference type="PANTHER" id="PTHR11909">
    <property type="entry name" value="CASEIN KINASE-RELATED"/>
    <property type="match status" value="1"/>
</dbReference>
<dbReference type="Gene3D" id="1.10.510.10">
    <property type="entry name" value="Transferase(Phosphotransferase) domain 1"/>
    <property type="match status" value="1"/>
</dbReference>
<dbReference type="InterPro" id="IPR050235">
    <property type="entry name" value="CK1_Ser-Thr_kinase"/>
</dbReference>
<evidence type="ECO:0000313" key="2">
    <source>
        <dbReference type="EMBL" id="CAA7270755.1"/>
    </source>
</evidence>
<reference evidence="2 3" key="1">
    <citation type="submission" date="2020-01" db="EMBL/GenBank/DDBJ databases">
        <authorList>
            <person name="Gupta K D."/>
        </authorList>
    </citation>
    <scope>NUCLEOTIDE SEQUENCE [LARGE SCALE GENOMIC DNA]</scope>
</reference>
<dbReference type="AlphaFoldDB" id="A0A8S0W4Z1"/>
<sequence length="216" mass="24571">MTPRLKYDPLKERRNIVGTLYFASLNSHNGVDLAPRDDIESLAYTALFLLRGVLPWKPHPRLEFLLRSQEIVRLLKSRLSGNDLATGLPKEFGDLFMYSRSLDFDQLPAYDIMRDSFTSLAESKGYHMSGPLDWTHCTTQGDGSMRSIEEPEVSIDDDQADSYDSDSLGEDSYIGEDIDMWDNRQGERDQDLTLPAEQEETLNGITGVIVEVTRMR</sequence>